<accession>A0ABN3UK95</accession>
<dbReference type="Proteomes" id="UP001501326">
    <property type="component" value="Unassembled WGS sequence"/>
</dbReference>
<proteinExistence type="predicted"/>
<organism evidence="1 2">
    <name type="scientific">Pedococcus aerophilus</name>
    <dbReference type="NCBI Taxonomy" id="436356"/>
    <lineage>
        <taxon>Bacteria</taxon>
        <taxon>Bacillati</taxon>
        <taxon>Actinomycetota</taxon>
        <taxon>Actinomycetes</taxon>
        <taxon>Micrococcales</taxon>
        <taxon>Intrasporangiaceae</taxon>
        <taxon>Pedococcus</taxon>
    </lineage>
</organism>
<protein>
    <recommendedName>
        <fullName evidence="3">Secreted protein</fullName>
    </recommendedName>
</protein>
<reference evidence="1 2" key="1">
    <citation type="journal article" date="2019" name="Int. J. Syst. Evol. Microbiol.">
        <title>The Global Catalogue of Microorganisms (GCM) 10K type strain sequencing project: providing services to taxonomists for standard genome sequencing and annotation.</title>
        <authorList>
            <consortium name="The Broad Institute Genomics Platform"/>
            <consortium name="The Broad Institute Genome Sequencing Center for Infectious Disease"/>
            <person name="Wu L."/>
            <person name="Ma J."/>
        </authorList>
    </citation>
    <scope>NUCLEOTIDE SEQUENCE [LARGE SCALE GENOMIC DNA]</scope>
    <source>
        <strain evidence="1 2">JCM 16378</strain>
    </source>
</reference>
<evidence type="ECO:0000313" key="2">
    <source>
        <dbReference type="Proteomes" id="UP001501326"/>
    </source>
</evidence>
<dbReference type="RefSeq" id="WP_344191370.1">
    <property type="nucleotide sequence ID" value="NZ_BAAARN010000001.1"/>
</dbReference>
<evidence type="ECO:0000313" key="1">
    <source>
        <dbReference type="EMBL" id="GAA2733957.1"/>
    </source>
</evidence>
<comment type="caution">
    <text evidence="1">The sequence shown here is derived from an EMBL/GenBank/DDBJ whole genome shotgun (WGS) entry which is preliminary data.</text>
</comment>
<evidence type="ECO:0008006" key="3">
    <source>
        <dbReference type="Google" id="ProtNLM"/>
    </source>
</evidence>
<sequence>MNLAAATLHRPLLSPRGLTTAVVIAAALSVPVTRTGAAVEALHAPPQVRVAAVPTVLALPSMGKLDV</sequence>
<dbReference type="EMBL" id="BAAARN010000001">
    <property type="protein sequence ID" value="GAA2733957.1"/>
    <property type="molecule type" value="Genomic_DNA"/>
</dbReference>
<gene>
    <name evidence="1" type="ORF">GCM10009867_12970</name>
</gene>
<name>A0ABN3UK95_9MICO</name>
<keyword evidence="2" id="KW-1185">Reference proteome</keyword>